<feature type="domain" description="VOC" evidence="1">
    <location>
        <begin position="6"/>
        <end position="118"/>
    </location>
</feature>
<dbReference type="InterPro" id="IPR037523">
    <property type="entry name" value="VOC_core"/>
</dbReference>
<dbReference type="Pfam" id="PF00903">
    <property type="entry name" value="Glyoxalase"/>
    <property type="match status" value="1"/>
</dbReference>
<dbReference type="PANTHER" id="PTHR33993">
    <property type="entry name" value="GLYOXALASE-RELATED"/>
    <property type="match status" value="1"/>
</dbReference>
<evidence type="ECO:0000259" key="1">
    <source>
        <dbReference type="PROSITE" id="PS51819"/>
    </source>
</evidence>
<dbReference type="InterPro" id="IPR029068">
    <property type="entry name" value="Glyas_Bleomycin-R_OHBP_Dase"/>
</dbReference>
<dbReference type="SUPFAM" id="SSF54593">
    <property type="entry name" value="Glyoxalase/Bleomycin resistance protein/Dihydroxybiphenyl dioxygenase"/>
    <property type="match status" value="1"/>
</dbReference>
<proteinExistence type="predicted"/>
<protein>
    <submittedName>
        <fullName evidence="2">VOC family protein</fullName>
    </submittedName>
</protein>
<dbReference type="PROSITE" id="PS51819">
    <property type="entry name" value="VOC"/>
    <property type="match status" value="1"/>
</dbReference>
<dbReference type="InterPro" id="IPR052164">
    <property type="entry name" value="Anthracycline_SecMetBiosynth"/>
</dbReference>
<keyword evidence="3" id="KW-1185">Reference proteome</keyword>
<reference evidence="2 3" key="1">
    <citation type="submission" date="2024-09" db="EMBL/GenBank/DDBJ databases">
        <title>Laminarin stimulates single cell rates of sulfate reduction while oxygen inhibits transcriptomic activity in coastal marine sediment.</title>
        <authorList>
            <person name="Lindsay M."/>
            <person name="Orcutt B."/>
            <person name="Emerson D."/>
            <person name="Stepanauskas R."/>
            <person name="D'Angelo T."/>
        </authorList>
    </citation>
    <scope>NUCLEOTIDE SEQUENCE [LARGE SCALE GENOMIC DNA]</scope>
    <source>
        <strain evidence="2">SAG AM-311-K15</strain>
    </source>
</reference>
<evidence type="ECO:0000313" key="2">
    <source>
        <dbReference type="EMBL" id="MFC1849009.1"/>
    </source>
</evidence>
<evidence type="ECO:0000313" key="3">
    <source>
        <dbReference type="Proteomes" id="UP001594351"/>
    </source>
</evidence>
<dbReference type="EMBL" id="JBHPBY010000016">
    <property type="protein sequence ID" value="MFC1849009.1"/>
    <property type="molecule type" value="Genomic_DNA"/>
</dbReference>
<dbReference type="Proteomes" id="UP001594351">
    <property type="component" value="Unassembled WGS sequence"/>
</dbReference>
<sequence length="118" mass="13104">MSAQVTLKTIIIFTRDLTKLAQFYQHGFSLPSPVVSTANHIGYQLGPVYFGFDQIQKFSGSPPSAVTLWFTVEDVRKTLSKFVQLGARIRSQPDQKPWGATLAAVYDLDGNIIGLEQK</sequence>
<organism evidence="2 3">
    <name type="scientific">candidate division CSSED10-310 bacterium</name>
    <dbReference type="NCBI Taxonomy" id="2855610"/>
    <lineage>
        <taxon>Bacteria</taxon>
        <taxon>Bacteria division CSSED10-310</taxon>
    </lineage>
</organism>
<comment type="caution">
    <text evidence="2">The sequence shown here is derived from an EMBL/GenBank/DDBJ whole genome shotgun (WGS) entry which is preliminary data.</text>
</comment>
<dbReference type="InterPro" id="IPR004360">
    <property type="entry name" value="Glyas_Fos-R_dOase_dom"/>
</dbReference>
<accession>A0ABV6YS23</accession>
<name>A0ABV6YS23_UNCC1</name>
<gene>
    <name evidence="2" type="ORF">ACFL27_02260</name>
</gene>
<dbReference type="Gene3D" id="3.10.180.10">
    <property type="entry name" value="2,3-Dihydroxybiphenyl 1,2-Dioxygenase, domain 1"/>
    <property type="match status" value="1"/>
</dbReference>